<dbReference type="EMBL" id="CP000698">
    <property type="protein sequence ID" value="ABQ26985.1"/>
    <property type="molecule type" value="Genomic_DNA"/>
</dbReference>
<dbReference type="PANTHER" id="PTHR42708:SF1">
    <property type="entry name" value="GLIDING MOTILITY PROTEIN MGLA"/>
    <property type="match status" value="1"/>
</dbReference>
<reference evidence="3 4" key="1">
    <citation type="submission" date="2007-05" db="EMBL/GenBank/DDBJ databases">
        <title>Complete sequence of Geobacter uraniireducens Rf4.</title>
        <authorList>
            <consortium name="US DOE Joint Genome Institute"/>
            <person name="Copeland A."/>
            <person name="Lucas S."/>
            <person name="Lapidus A."/>
            <person name="Barry K."/>
            <person name="Detter J.C."/>
            <person name="Glavina del Rio T."/>
            <person name="Hammon N."/>
            <person name="Israni S."/>
            <person name="Dalin E."/>
            <person name="Tice H."/>
            <person name="Pitluck S."/>
            <person name="Chertkov O."/>
            <person name="Brettin T."/>
            <person name="Bruce D."/>
            <person name="Han C."/>
            <person name="Schmutz J."/>
            <person name="Larimer F."/>
            <person name="Land M."/>
            <person name="Hauser L."/>
            <person name="Kyrpides N."/>
            <person name="Mikhailova N."/>
            <person name="Shelobolina E."/>
            <person name="Aklujkar M."/>
            <person name="Lovley D."/>
            <person name="Richardson P."/>
        </authorList>
    </citation>
    <scope>NUCLEOTIDE SEQUENCE [LARGE SCALE GENOMIC DNA]</scope>
    <source>
        <strain evidence="4">ATCC BAA-1134 / JCM 13001 / Rf4</strain>
    </source>
</reference>
<dbReference type="InterPro" id="IPR052705">
    <property type="entry name" value="Gliding_Motility_GTPase"/>
</dbReference>
<dbReference type="InterPro" id="IPR027417">
    <property type="entry name" value="P-loop_NTPase"/>
</dbReference>
<dbReference type="AlphaFoldDB" id="A5G5B7"/>
<accession>A5G5B7</accession>
<evidence type="ECO:0000256" key="1">
    <source>
        <dbReference type="ARBA" id="ARBA00022741"/>
    </source>
</evidence>
<organism evidence="3 4">
    <name type="scientific">Geotalea uraniireducens (strain Rf4)</name>
    <name type="common">Geobacter uraniireducens</name>
    <dbReference type="NCBI Taxonomy" id="351605"/>
    <lineage>
        <taxon>Bacteria</taxon>
        <taxon>Pseudomonadati</taxon>
        <taxon>Thermodesulfobacteriota</taxon>
        <taxon>Desulfuromonadia</taxon>
        <taxon>Geobacterales</taxon>
        <taxon>Geobacteraceae</taxon>
        <taxon>Geotalea</taxon>
    </lineage>
</organism>
<dbReference type="GO" id="GO:0005525">
    <property type="term" value="F:GTP binding"/>
    <property type="evidence" value="ECO:0007669"/>
    <property type="project" value="UniProtKB-KW"/>
</dbReference>
<protein>
    <recommendedName>
        <fullName evidence="5">GTP-binding protein</fullName>
    </recommendedName>
</protein>
<evidence type="ECO:0000313" key="3">
    <source>
        <dbReference type="EMBL" id="ABQ26985.1"/>
    </source>
</evidence>
<name>A5G5B7_GEOUR</name>
<dbReference type="Pfam" id="PF00025">
    <property type="entry name" value="Arf"/>
    <property type="match status" value="1"/>
</dbReference>
<dbReference type="HOGENOM" id="CLU_077110_1_0_7"/>
<dbReference type="InterPro" id="IPR006689">
    <property type="entry name" value="Small_GTPase_ARF/SAR"/>
</dbReference>
<sequence>MALVNKIKREINAKLVFFGPGLSGKTTNLNHIYSKLKPEFRGKLKSMNIQNDKMLFFDFTPPGDGKVNGYSVRFHIYTIKGETKSSSPWKMVLKGADGVVFVADSAPDRMTANRESLENLAEYLGVYGLNPADIPVVFEYNKRDRVDAVPHEDLQRMLNPGNLPNFPATASRGDGVLNALLALVRIVLKKLRETGLDLEEGVEKLQGVSEQVAAGSAAAQVQVEQAGKSFADEDEVTTVSLAEEEIAAEPEASIVTAPSIHGEEPDVSFNGDVEMVAPGRLRLPITIKYAGREKTIALNLTISLD</sequence>
<proteinExistence type="predicted"/>
<dbReference type="Proteomes" id="UP000006695">
    <property type="component" value="Chromosome"/>
</dbReference>
<dbReference type="GO" id="GO:0003924">
    <property type="term" value="F:GTPase activity"/>
    <property type="evidence" value="ECO:0007669"/>
    <property type="project" value="InterPro"/>
</dbReference>
<dbReference type="OrthoDB" id="9779858at2"/>
<evidence type="ECO:0000256" key="2">
    <source>
        <dbReference type="ARBA" id="ARBA00023134"/>
    </source>
</evidence>
<evidence type="ECO:0000313" key="4">
    <source>
        <dbReference type="Proteomes" id="UP000006695"/>
    </source>
</evidence>
<dbReference type="STRING" id="351605.Gura_2812"/>
<dbReference type="CDD" id="cd00882">
    <property type="entry name" value="Ras_like_GTPase"/>
    <property type="match status" value="1"/>
</dbReference>
<dbReference type="SUPFAM" id="SSF52540">
    <property type="entry name" value="P-loop containing nucleoside triphosphate hydrolases"/>
    <property type="match status" value="1"/>
</dbReference>
<keyword evidence="2" id="KW-0342">GTP-binding</keyword>
<dbReference type="RefSeq" id="WP_011939659.1">
    <property type="nucleotide sequence ID" value="NC_009483.1"/>
</dbReference>
<evidence type="ECO:0008006" key="5">
    <source>
        <dbReference type="Google" id="ProtNLM"/>
    </source>
</evidence>
<dbReference type="Gene3D" id="3.40.50.300">
    <property type="entry name" value="P-loop containing nucleotide triphosphate hydrolases"/>
    <property type="match status" value="1"/>
</dbReference>
<dbReference type="KEGG" id="gur:Gura_2812"/>
<keyword evidence="4" id="KW-1185">Reference proteome</keyword>
<keyword evidence="1" id="KW-0547">Nucleotide-binding</keyword>
<dbReference type="PANTHER" id="PTHR42708">
    <property type="entry name" value="ATP/GTP-BINDING PROTEIN-RELATED"/>
    <property type="match status" value="1"/>
</dbReference>
<gene>
    <name evidence="3" type="ordered locus">Gura_2812</name>
</gene>